<accession>A0A346Y6X1</accession>
<dbReference type="KEGG" id="euz:DVS28_b0478"/>
<keyword evidence="1" id="KW-0614">Plasmid</keyword>
<evidence type="ECO:0000313" key="2">
    <source>
        <dbReference type="Proteomes" id="UP000264006"/>
    </source>
</evidence>
<organism evidence="1 2">
    <name type="scientific">Euzebya pacifica</name>
    <dbReference type="NCBI Taxonomy" id="1608957"/>
    <lineage>
        <taxon>Bacteria</taxon>
        <taxon>Bacillati</taxon>
        <taxon>Actinomycetota</taxon>
        <taxon>Nitriliruptoria</taxon>
        <taxon>Euzebyales</taxon>
    </lineage>
</organism>
<dbReference type="Proteomes" id="UP000264006">
    <property type="component" value="Plasmid pEDY32-46I"/>
</dbReference>
<sequence>MSAPDGMERAMSDPITADITAILAGDRPSEEAVRVVVAALGADASLAQEYSAGCQDAADLLAALILPVLTGDLLTTRAMLRRGRVATDPGRTAAMIAGLPGPATHPAGTKGWFTSLARTLLDSAVPHTA</sequence>
<proteinExistence type="predicted"/>
<keyword evidence="2" id="KW-1185">Reference proteome</keyword>
<name>A0A346Y6X1_9ACTN</name>
<evidence type="ECO:0000313" key="1">
    <source>
        <dbReference type="EMBL" id="AXV10218.1"/>
    </source>
</evidence>
<protein>
    <submittedName>
        <fullName evidence="1">Uncharacterized protein</fullName>
    </submittedName>
</protein>
<reference evidence="1 2" key="1">
    <citation type="submission" date="2018-09" db="EMBL/GenBank/DDBJ databases">
        <title>Complete genome sequence of Euzebya sp. DY32-46 isolated from seawater of Pacific Ocean.</title>
        <authorList>
            <person name="Xu L."/>
            <person name="Wu Y.-H."/>
            <person name="Xu X.-W."/>
        </authorList>
    </citation>
    <scope>NUCLEOTIDE SEQUENCE [LARGE SCALE GENOMIC DNA]</scope>
    <source>
        <strain evidence="1 2">DY32-46</strain>
        <plasmid evidence="2">pedy32-46i</plasmid>
    </source>
</reference>
<geneLocation type="plasmid" evidence="2">
    <name>pedy32-46i</name>
</geneLocation>
<gene>
    <name evidence="1" type="ORF">DVS28_b0478</name>
</gene>
<dbReference type="EMBL" id="CP031166">
    <property type="protein sequence ID" value="AXV10218.1"/>
    <property type="molecule type" value="Genomic_DNA"/>
</dbReference>
<dbReference type="AlphaFoldDB" id="A0A346Y6X1"/>